<keyword evidence="13" id="KW-1185">Reference proteome</keyword>
<dbReference type="GO" id="GO:0051537">
    <property type="term" value="F:2 iron, 2 sulfur cluster binding"/>
    <property type="evidence" value="ECO:0007669"/>
    <property type="project" value="UniProtKB-KW"/>
</dbReference>
<feature type="domain" description="FAD-binding FR-type" evidence="11">
    <location>
        <begin position="61"/>
        <end position="162"/>
    </location>
</feature>
<dbReference type="CDD" id="cd00207">
    <property type="entry name" value="fer2"/>
    <property type="match status" value="1"/>
</dbReference>
<dbReference type="CDD" id="cd06216">
    <property type="entry name" value="FNR_iron_sulfur_binding_2"/>
    <property type="match status" value="1"/>
</dbReference>
<evidence type="ECO:0000313" key="13">
    <source>
        <dbReference type="Proteomes" id="UP000267049"/>
    </source>
</evidence>
<dbReference type="PANTHER" id="PTHR47354">
    <property type="entry name" value="NADH OXIDOREDUCTASE HCR"/>
    <property type="match status" value="1"/>
</dbReference>
<dbReference type="InterPro" id="IPR001041">
    <property type="entry name" value="2Fe-2S_ferredoxin-type"/>
</dbReference>
<dbReference type="InterPro" id="IPR012675">
    <property type="entry name" value="Beta-grasp_dom_sf"/>
</dbReference>
<gene>
    <name evidence="12" type="ORF">EER27_13445</name>
</gene>
<dbReference type="InterPro" id="IPR008333">
    <property type="entry name" value="Cbr1-like_FAD-bd_dom"/>
</dbReference>
<evidence type="ECO:0000256" key="3">
    <source>
        <dbReference type="ARBA" id="ARBA00022714"/>
    </source>
</evidence>
<evidence type="ECO:0000259" key="10">
    <source>
        <dbReference type="PROSITE" id="PS51085"/>
    </source>
</evidence>
<dbReference type="SUPFAM" id="SSF54292">
    <property type="entry name" value="2Fe-2S ferredoxin-like"/>
    <property type="match status" value="1"/>
</dbReference>
<dbReference type="PRINTS" id="PR00406">
    <property type="entry name" value="CYTB5RDTASE"/>
</dbReference>
<dbReference type="GO" id="GO:0046872">
    <property type="term" value="F:metal ion binding"/>
    <property type="evidence" value="ECO:0007669"/>
    <property type="project" value="UniProtKB-KW"/>
</dbReference>
<evidence type="ECO:0000259" key="11">
    <source>
        <dbReference type="PROSITE" id="PS51384"/>
    </source>
</evidence>
<dbReference type="PROSITE" id="PS51085">
    <property type="entry name" value="2FE2S_FER_2"/>
    <property type="match status" value="1"/>
</dbReference>
<dbReference type="AlphaFoldDB" id="A0A3M8SNK6"/>
<accession>A0A3M8SNK6</accession>
<comment type="cofactor">
    <cofactor evidence="1">
        <name>FAD</name>
        <dbReference type="ChEBI" id="CHEBI:57692"/>
    </cofactor>
</comment>
<dbReference type="PROSITE" id="PS51384">
    <property type="entry name" value="FAD_FR"/>
    <property type="match status" value="1"/>
</dbReference>
<keyword evidence="7" id="KW-0408">Iron</keyword>
<evidence type="ECO:0000256" key="8">
    <source>
        <dbReference type="ARBA" id="ARBA00023014"/>
    </source>
</evidence>
<reference evidence="12 13" key="1">
    <citation type="submission" date="2018-11" db="EMBL/GenBank/DDBJ databases">
        <title>Lysobacter cryohumiis sp. nov., isolated from soil in the Tianshan Mountains, Xinjiang, China.</title>
        <authorList>
            <person name="Luo Y."/>
            <person name="Sheng H."/>
        </authorList>
    </citation>
    <scope>NUCLEOTIDE SEQUENCE [LARGE SCALE GENOMIC DNA]</scope>
    <source>
        <strain evidence="12 13">ZS60</strain>
    </source>
</reference>
<keyword evidence="4" id="KW-0479">Metal-binding</keyword>
<dbReference type="Gene3D" id="3.40.50.80">
    <property type="entry name" value="Nucleotide-binding domain of ferredoxin-NADP reductase (FNR) module"/>
    <property type="match status" value="1"/>
</dbReference>
<dbReference type="Pfam" id="PF00175">
    <property type="entry name" value="NAD_binding_1"/>
    <property type="match status" value="1"/>
</dbReference>
<dbReference type="Pfam" id="PF00970">
    <property type="entry name" value="FAD_binding_6"/>
    <property type="match status" value="1"/>
</dbReference>
<evidence type="ECO:0000256" key="5">
    <source>
        <dbReference type="ARBA" id="ARBA00022827"/>
    </source>
</evidence>
<dbReference type="InterPro" id="IPR039261">
    <property type="entry name" value="FNR_nucleotide-bd"/>
</dbReference>
<dbReference type="InterPro" id="IPR001433">
    <property type="entry name" value="OxRdtase_FAD/NAD-bd"/>
</dbReference>
<dbReference type="SUPFAM" id="SSF52343">
    <property type="entry name" value="Ferredoxin reductase-like, C-terminal NADP-linked domain"/>
    <property type="match status" value="1"/>
</dbReference>
<dbReference type="InterPro" id="IPR017927">
    <property type="entry name" value="FAD-bd_FR_type"/>
</dbReference>
<dbReference type="Gene3D" id="2.40.30.10">
    <property type="entry name" value="Translation factors"/>
    <property type="match status" value="1"/>
</dbReference>
<evidence type="ECO:0000256" key="6">
    <source>
        <dbReference type="ARBA" id="ARBA00023002"/>
    </source>
</evidence>
<evidence type="ECO:0000256" key="7">
    <source>
        <dbReference type="ARBA" id="ARBA00023004"/>
    </source>
</evidence>
<evidence type="ECO:0000256" key="1">
    <source>
        <dbReference type="ARBA" id="ARBA00001974"/>
    </source>
</evidence>
<keyword evidence="8" id="KW-0411">Iron-sulfur</keyword>
<dbReference type="InterPro" id="IPR036010">
    <property type="entry name" value="2Fe-2S_ferredoxin-like_sf"/>
</dbReference>
<dbReference type="PANTHER" id="PTHR47354:SF6">
    <property type="entry name" value="NADH OXIDOREDUCTASE HCR"/>
    <property type="match status" value="1"/>
</dbReference>
<organism evidence="12 13">
    <name type="scientific">Montanilutibacter psychrotolerans</name>
    <dbReference type="NCBI Taxonomy" id="1327343"/>
    <lineage>
        <taxon>Bacteria</taxon>
        <taxon>Pseudomonadati</taxon>
        <taxon>Pseudomonadota</taxon>
        <taxon>Gammaproteobacteria</taxon>
        <taxon>Lysobacterales</taxon>
        <taxon>Lysobacteraceae</taxon>
        <taxon>Montanilutibacter</taxon>
    </lineage>
</organism>
<feature type="domain" description="2Fe-2S ferredoxin-type" evidence="10">
    <location>
        <begin position="302"/>
        <end position="386"/>
    </location>
</feature>
<keyword evidence="6" id="KW-0560">Oxidoreductase</keyword>
<dbReference type="GO" id="GO:0016491">
    <property type="term" value="F:oxidoreductase activity"/>
    <property type="evidence" value="ECO:0007669"/>
    <property type="project" value="UniProtKB-KW"/>
</dbReference>
<protein>
    <submittedName>
        <fullName evidence="12">Ferredoxin reductase</fullName>
    </submittedName>
</protein>
<evidence type="ECO:0000256" key="4">
    <source>
        <dbReference type="ARBA" id="ARBA00022723"/>
    </source>
</evidence>
<keyword evidence="2" id="KW-0285">Flavoprotein</keyword>
<dbReference type="Gene3D" id="3.10.20.30">
    <property type="match status" value="1"/>
</dbReference>
<name>A0A3M8SNK6_9GAMM</name>
<comment type="similarity">
    <text evidence="9">In the N-terminal section; belongs to the FAD-binding oxidoreductase type 6 family.</text>
</comment>
<keyword evidence="3" id="KW-0001">2Fe-2S</keyword>
<dbReference type="Pfam" id="PF00111">
    <property type="entry name" value="Fer2"/>
    <property type="match status" value="1"/>
</dbReference>
<evidence type="ECO:0000256" key="9">
    <source>
        <dbReference type="ARBA" id="ARBA00061434"/>
    </source>
</evidence>
<dbReference type="Proteomes" id="UP000267049">
    <property type="component" value="Unassembled WGS sequence"/>
</dbReference>
<proteinExistence type="inferred from homology"/>
<dbReference type="InterPro" id="IPR050415">
    <property type="entry name" value="MRET"/>
</dbReference>
<dbReference type="EMBL" id="RIBS01000006">
    <property type="protein sequence ID" value="RNF82901.1"/>
    <property type="molecule type" value="Genomic_DNA"/>
</dbReference>
<comment type="caution">
    <text evidence="12">The sequence shown here is derived from an EMBL/GenBank/DDBJ whole genome shotgun (WGS) entry which is preliminary data.</text>
</comment>
<sequence length="386" mass="42407">MTFRSSWVNICSPNYRHLLVAAHPAPAHPLLRVWRHPLLEPFNRASSWDRLLGLANPAWSLSEPRARVVDTVDEAPGVKSVWLKPNARFRGFRAGQHTLLELEVDGARHARCFSFSHAPRRDGLLRLTIRHKPEGPVSTAAHALHKGAVVRLGQAQGDFALPAGEQPLLMLSAGSGITPMLPMLQLLADAHQATGVGRDVVLVHSGRNEAETVFANELRELARRLPSLRLHLHESARAGRLDAGAIAQHVPDWARREILLCGPDGFMRAVEAMHTQAGAGTRLQVESFGRRQHVARPDAERHAVEWEVGAQARTFTVESGQNLLDAAEAAGLQPRFGCRRGICHTCQCRKRSGIVHNQLTGRLSGPGEEWIQLCISTPLSDIELAP</sequence>
<dbReference type="SUPFAM" id="SSF63380">
    <property type="entry name" value="Riboflavin synthase domain-like"/>
    <property type="match status" value="1"/>
</dbReference>
<dbReference type="InterPro" id="IPR017938">
    <property type="entry name" value="Riboflavin_synthase-like_b-brl"/>
</dbReference>
<evidence type="ECO:0000313" key="12">
    <source>
        <dbReference type="EMBL" id="RNF82901.1"/>
    </source>
</evidence>
<keyword evidence="5" id="KW-0274">FAD</keyword>
<evidence type="ECO:0000256" key="2">
    <source>
        <dbReference type="ARBA" id="ARBA00022630"/>
    </source>
</evidence>